<dbReference type="RefSeq" id="WP_138565942.1">
    <property type="nucleotide sequence ID" value="NZ_PNCM01000002.1"/>
</dbReference>
<dbReference type="AlphaFoldDB" id="A0A5S3YZ67"/>
<evidence type="ECO:0000313" key="2">
    <source>
        <dbReference type="Proteomes" id="UP000307362"/>
    </source>
</evidence>
<sequence>MKNVLLKLQQCKTLKQQADGLSAWQLDKKVKLADEAIDLSISAMEEMAQTVIQLQSQLGVQNETA</sequence>
<dbReference type="EMBL" id="PNCM01000002">
    <property type="protein sequence ID" value="TMP84166.1"/>
    <property type="molecule type" value="Genomic_DNA"/>
</dbReference>
<dbReference type="Proteomes" id="UP000307362">
    <property type="component" value="Unassembled WGS sequence"/>
</dbReference>
<gene>
    <name evidence="1" type="ORF">CWB73_00425</name>
</gene>
<accession>A0A5S3YZ67</accession>
<comment type="caution">
    <text evidence="1">The sequence shown here is derived from an EMBL/GenBank/DDBJ whole genome shotgun (WGS) entry which is preliminary data.</text>
</comment>
<reference evidence="2" key="2">
    <citation type="submission" date="2019-06" db="EMBL/GenBank/DDBJ databases">
        <title>Co-occurence of chitin degradation, pigmentation and bioactivity in marine Pseudoalteromonas.</title>
        <authorList>
            <person name="Sonnenschein E.C."/>
            <person name="Bech P.K."/>
        </authorList>
    </citation>
    <scope>NUCLEOTIDE SEQUENCE [LARGE SCALE GENOMIC DNA]</scope>
    <source>
        <strain evidence="2">S1189</strain>
    </source>
</reference>
<protein>
    <submittedName>
        <fullName evidence="1">Uncharacterized protein</fullName>
    </submittedName>
</protein>
<evidence type="ECO:0000313" key="1">
    <source>
        <dbReference type="EMBL" id="TMP84166.1"/>
    </source>
</evidence>
<organism evidence="1 2">
    <name type="scientific">Pseudoalteromonas phenolica</name>
    <dbReference type="NCBI Taxonomy" id="161398"/>
    <lineage>
        <taxon>Bacteria</taxon>
        <taxon>Pseudomonadati</taxon>
        <taxon>Pseudomonadota</taxon>
        <taxon>Gammaproteobacteria</taxon>
        <taxon>Alteromonadales</taxon>
        <taxon>Pseudoalteromonadaceae</taxon>
        <taxon>Pseudoalteromonas</taxon>
    </lineage>
</organism>
<reference evidence="1 2" key="1">
    <citation type="submission" date="2017-12" db="EMBL/GenBank/DDBJ databases">
        <authorList>
            <person name="Paulsen S."/>
            <person name="Gram L.K."/>
        </authorList>
    </citation>
    <scope>NUCLEOTIDE SEQUENCE [LARGE SCALE GENOMIC DNA]</scope>
    <source>
        <strain evidence="1 2">S1189</strain>
    </source>
</reference>
<dbReference type="OrthoDB" id="6636121at2"/>
<name>A0A5S3YZ67_9GAMM</name>
<proteinExistence type="predicted"/>